<feature type="transmembrane region" description="Helical" evidence="2">
    <location>
        <begin position="109"/>
        <end position="132"/>
    </location>
</feature>
<dbReference type="RefSeq" id="WP_377000617.1">
    <property type="nucleotide sequence ID" value="NZ_JBHSQE010000003.1"/>
</dbReference>
<dbReference type="InterPro" id="IPR002823">
    <property type="entry name" value="DUF112_TM"/>
</dbReference>
<dbReference type="Pfam" id="PF01970">
    <property type="entry name" value="TctA"/>
    <property type="match status" value="1"/>
</dbReference>
<feature type="transmembrane region" description="Helical" evidence="2">
    <location>
        <begin position="360"/>
        <end position="382"/>
    </location>
</feature>
<evidence type="ECO:0000313" key="5">
    <source>
        <dbReference type="Proteomes" id="UP001596244"/>
    </source>
</evidence>
<feature type="domain" description="DUF112" evidence="3">
    <location>
        <begin position="20"/>
        <end position="442"/>
    </location>
</feature>
<feature type="transmembrane region" description="Helical" evidence="2">
    <location>
        <begin position="144"/>
        <end position="163"/>
    </location>
</feature>
<dbReference type="EMBL" id="JBHSQE010000003">
    <property type="protein sequence ID" value="MFC6146230.1"/>
    <property type="molecule type" value="Genomic_DNA"/>
</dbReference>
<keyword evidence="2" id="KW-0812">Transmembrane</keyword>
<sequence length="538" mass="55853">MDQLSLLFDGFANAITPANLLWVFLGALLGTAVGVLPGLGSAMAVALLLPITFSLDATGAFIMFAGVYFGGLFGDSTAGILLNTPGNSSAIASTFEGHRMARNGQAAKALATAALGAFTGGLIATVLVVFFAPTLVRLATLFGPAEYFALAIGAFLAISAVVAESVFRGLAALAIGLALVLVGIDGPSGTSRFTFGLPELFDGISIIVITVGLLALGEVLRVSSRIHREDSPIQIQPKGFARLSAKDFRAAAPAWLRGTAFGAPFGLIPAGGSEVPTFLAYGTEKRLAKRAGDTEFGTTGSIKGLAAPEAAGNATAGTAMGALLALGLPTSATAAIMLAAFQQYGMQPGPLLFERSGDMVWALLASLFIGLVVLLILNWSFAPMWAKLLNIPRHYLYAGITILSMLGVYAISSSTFDLWLVLGLGLLGFMMRRYNIPVAPVLIAVVLGPLAETELRRALAVSEGDPSILVSSPFTLAIYGILAIALLISAIQHVRHIITSSREKDRAASSDASLDSSEDDEAHGVSHDGVEADRKMQS</sequence>
<gene>
    <name evidence="4" type="ORF">ACFPUZ_05350</name>
</gene>
<keyword evidence="2" id="KW-1133">Transmembrane helix</keyword>
<feature type="transmembrane region" description="Helical" evidence="2">
    <location>
        <begin position="471"/>
        <end position="494"/>
    </location>
</feature>
<keyword evidence="5" id="KW-1185">Reference proteome</keyword>
<dbReference type="PANTHER" id="PTHR35342">
    <property type="entry name" value="TRICARBOXYLIC TRANSPORT PROTEIN"/>
    <property type="match status" value="1"/>
</dbReference>
<name>A0ABW1QCB3_9CORY</name>
<reference evidence="5" key="1">
    <citation type="journal article" date="2019" name="Int. J. Syst. Evol. Microbiol.">
        <title>The Global Catalogue of Microorganisms (GCM) 10K type strain sequencing project: providing services to taxonomists for standard genome sequencing and annotation.</title>
        <authorList>
            <consortium name="The Broad Institute Genomics Platform"/>
            <consortium name="The Broad Institute Genome Sequencing Center for Infectious Disease"/>
            <person name="Wu L."/>
            <person name="Ma J."/>
        </authorList>
    </citation>
    <scope>NUCLEOTIDE SEQUENCE [LARGE SCALE GENOMIC DNA]</scope>
    <source>
        <strain evidence="5">CCUG 51943</strain>
    </source>
</reference>
<feature type="region of interest" description="Disordered" evidence="1">
    <location>
        <begin position="502"/>
        <end position="538"/>
    </location>
</feature>
<feature type="compositionally biased region" description="Basic and acidic residues" evidence="1">
    <location>
        <begin position="522"/>
        <end position="538"/>
    </location>
</feature>
<proteinExistence type="predicted"/>
<feature type="transmembrane region" description="Helical" evidence="2">
    <location>
        <begin position="20"/>
        <end position="49"/>
    </location>
</feature>
<accession>A0ABW1QCB3</accession>
<evidence type="ECO:0000259" key="3">
    <source>
        <dbReference type="Pfam" id="PF01970"/>
    </source>
</evidence>
<evidence type="ECO:0000256" key="1">
    <source>
        <dbReference type="SAM" id="MobiDB-lite"/>
    </source>
</evidence>
<feature type="transmembrane region" description="Helical" evidence="2">
    <location>
        <begin position="170"/>
        <end position="188"/>
    </location>
</feature>
<comment type="caution">
    <text evidence="4">The sequence shown here is derived from an EMBL/GenBank/DDBJ whole genome shotgun (WGS) entry which is preliminary data.</text>
</comment>
<evidence type="ECO:0000313" key="4">
    <source>
        <dbReference type="EMBL" id="MFC6146230.1"/>
    </source>
</evidence>
<keyword evidence="2" id="KW-0472">Membrane</keyword>
<organism evidence="4 5">
    <name type="scientific">Corynebacterium nasicanis</name>
    <dbReference type="NCBI Taxonomy" id="1448267"/>
    <lineage>
        <taxon>Bacteria</taxon>
        <taxon>Bacillati</taxon>
        <taxon>Actinomycetota</taxon>
        <taxon>Actinomycetes</taxon>
        <taxon>Mycobacteriales</taxon>
        <taxon>Corynebacteriaceae</taxon>
        <taxon>Corynebacterium</taxon>
    </lineage>
</organism>
<feature type="transmembrane region" description="Helical" evidence="2">
    <location>
        <begin position="200"/>
        <end position="220"/>
    </location>
</feature>
<dbReference type="Proteomes" id="UP001596244">
    <property type="component" value="Unassembled WGS sequence"/>
</dbReference>
<dbReference type="PANTHER" id="PTHR35342:SF5">
    <property type="entry name" value="TRICARBOXYLIC TRANSPORT PROTEIN"/>
    <property type="match status" value="1"/>
</dbReference>
<feature type="transmembrane region" description="Helical" evidence="2">
    <location>
        <begin position="394"/>
        <end position="422"/>
    </location>
</feature>
<protein>
    <submittedName>
        <fullName evidence="4">Tripartite tricarboxylate transporter permease</fullName>
    </submittedName>
</protein>
<evidence type="ECO:0000256" key="2">
    <source>
        <dbReference type="SAM" id="Phobius"/>
    </source>
</evidence>